<name>K4LUN2_THEPS</name>
<comment type="similarity">
    <text evidence="3">Belongs to the Ahb/Nir family.</text>
</comment>
<protein>
    <recommendedName>
        <fullName evidence="4">siroheme decarboxylase</fullName>
        <ecNumber evidence="4">4.1.1.111</ecNumber>
    </recommendedName>
</protein>
<evidence type="ECO:0000256" key="2">
    <source>
        <dbReference type="ARBA" id="ARBA00023444"/>
    </source>
</evidence>
<proteinExistence type="inferred from homology"/>
<dbReference type="InterPro" id="IPR036390">
    <property type="entry name" value="WH_DNA-bd_sf"/>
</dbReference>
<dbReference type="KEGG" id="tpz:Tph_c15280"/>
<dbReference type="Pfam" id="PF22451">
    <property type="entry name" value="NirdL-like_HTH"/>
    <property type="match status" value="1"/>
</dbReference>
<dbReference type="eggNOG" id="COG1522">
    <property type="taxonomic scope" value="Bacteria"/>
</dbReference>
<gene>
    <name evidence="8" type="ordered locus">Tph_c15280</name>
</gene>
<organism evidence="8 9">
    <name type="scientific">Thermacetogenium phaeum (strain ATCC BAA-254 / DSM 26808 / PB)</name>
    <dbReference type="NCBI Taxonomy" id="1089553"/>
    <lineage>
        <taxon>Bacteria</taxon>
        <taxon>Bacillati</taxon>
        <taxon>Bacillota</taxon>
        <taxon>Clostridia</taxon>
        <taxon>Thermoanaerobacterales</taxon>
        <taxon>Thermoanaerobacteraceae</taxon>
        <taxon>Thermacetogenium</taxon>
    </lineage>
</organism>
<dbReference type="GO" id="GO:0016829">
    <property type="term" value="F:lyase activity"/>
    <property type="evidence" value="ECO:0007669"/>
    <property type="project" value="UniProtKB-KW"/>
</dbReference>
<dbReference type="Proteomes" id="UP000000467">
    <property type="component" value="Chromosome"/>
</dbReference>
<keyword evidence="9" id="KW-1185">Reference proteome</keyword>
<dbReference type="InterPro" id="IPR040523">
    <property type="entry name" value="AsnC_trans_reg2"/>
</dbReference>
<dbReference type="EC" id="4.1.1.111" evidence="4"/>
<comment type="catalytic activity">
    <reaction evidence="5">
        <text>siroheme + 2 H(+) = 12,18-didecarboxysiroheme + 2 CO2</text>
        <dbReference type="Rhea" id="RHEA:19093"/>
        <dbReference type="ChEBI" id="CHEBI:15378"/>
        <dbReference type="ChEBI" id="CHEBI:16526"/>
        <dbReference type="ChEBI" id="CHEBI:60052"/>
        <dbReference type="ChEBI" id="CHEBI:140497"/>
        <dbReference type="EC" id="4.1.1.111"/>
    </reaction>
</comment>
<dbReference type="Gene3D" id="3.30.70.3460">
    <property type="match status" value="1"/>
</dbReference>
<evidence type="ECO:0000256" key="3">
    <source>
        <dbReference type="ARBA" id="ARBA00023457"/>
    </source>
</evidence>
<evidence type="ECO:0000256" key="1">
    <source>
        <dbReference type="ARBA" id="ARBA00023239"/>
    </source>
</evidence>
<keyword evidence="1" id="KW-0456">Lyase</keyword>
<feature type="domain" description="Siroheme decarboxylase AsnC-like ligand binding" evidence="6">
    <location>
        <begin position="63"/>
        <end position="147"/>
    </location>
</feature>
<dbReference type="RefSeq" id="WP_015050614.1">
    <property type="nucleotide sequence ID" value="NC_018870.1"/>
</dbReference>
<evidence type="ECO:0000313" key="8">
    <source>
        <dbReference type="EMBL" id="AFV11734.1"/>
    </source>
</evidence>
<dbReference type="STRING" id="1089553.Tph_c15280"/>
<dbReference type="SUPFAM" id="SSF46785">
    <property type="entry name" value="Winged helix' DNA-binding domain"/>
    <property type="match status" value="1"/>
</dbReference>
<feature type="domain" description="Siroheme decarboxylase NirL-like HTH" evidence="7">
    <location>
        <begin position="6"/>
        <end position="52"/>
    </location>
</feature>
<dbReference type="InterPro" id="IPR053953">
    <property type="entry name" value="NirdL-like_HTH"/>
</dbReference>
<comment type="pathway">
    <text evidence="2">Porphyrin-containing compound metabolism.</text>
</comment>
<evidence type="ECO:0000256" key="4">
    <source>
        <dbReference type="ARBA" id="ARBA00023471"/>
    </source>
</evidence>
<dbReference type="PANTHER" id="PTHR43413:SF1">
    <property type="entry name" value="SIROHEME DECARBOXYLASE NIRL SUBUNIT"/>
    <property type="match status" value="1"/>
</dbReference>
<evidence type="ECO:0000313" key="9">
    <source>
        <dbReference type="Proteomes" id="UP000000467"/>
    </source>
</evidence>
<reference evidence="8 9" key="1">
    <citation type="journal article" date="2012" name="BMC Genomics">
        <title>Genome-guided analysis of physiological and morphological traits of the fermentative acetate oxidizer Thermacetogenium phaeum.</title>
        <authorList>
            <person name="Oehler D."/>
            <person name="Poehlein A."/>
            <person name="Leimbach A."/>
            <person name="Muller N."/>
            <person name="Daniel R."/>
            <person name="Gottschalk G."/>
            <person name="Schink B."/>
        </authorList>
    </citation>
    <scope>NUCLEOTIDE SEQUENCE [LARGE SCALE GENOMIC DNA]</scope>
    <source>
        <strain evidence="9">ATCC BAA-254 / DSM 26808 / PB</strain>
    </source>
</reference>
<accession>K4LUN2</accession>
<dbReference type="Pfam" id="PF17805">
    <property type="entry name" value="AsnC_trans_reg2"/>
    <property type="match status" value="1"/>
</dbReference>
<evidence type="ECO:0000259" key="7">
    <source>
        <dbReference type="Pfam" id="PF22451"/>
    </source>
</evidence>
<evidence type="ECO:0000259" key="6">
    <source>
        <dbReference type="Pfam" id="PF17805"/>
    </source>
</evidence>
<dbReference type="EMBL" id="CP003732">
    <property type="protein sequence ID" value="AFV11734.1"/>
    <property type="molecule type" value="Genomic_DNA"/>
</dbReference>
<sequence>MFSAREQAVLRLLRSDLPLSSRPFRIIARKAGLEEDEVISIIKSLEGKGAIRRLGAVLGHRALGYTANALVLWAVPEEQVEEMGRLMASFPEITHCYHRQVPPGWSYNLFTMIHAPNRDLCMEKIRRIARKIGIDDYQVLFSTHEFKKTGIPCEL</sequence>
<dbReference type="InterPro" id="IPR050684">
    <property type="entry name" value="HTH-Siroheme_Decarb"/>
</dbReference>
<dbReference type="HOGENOM" id="CLU_112007_0_1_9"/>
<evidence type="ECO:0000256" key="5">
    <source>
        <dbReference type="ARBA" id="ARBA00048470"/>
    </source>
</evidence>
<dbReference type="PANTHER" id="PTHR43413">
    <property type="entry name" value="TRANSCRIPTIONAL REGULATOR, ASNC FAMILY"/>
    <property type="match status" value="1"/>
</dbReference>
<dbReference type="AlphaFoldDB" id="K4LUN2"/>